<evidence type="ECO:0000256" key="1">
    <source>
        <dbReference type="ARBA" id="ARBA00011955"/>
    </source>
</evidence>
<feature type="binding site" evidence="11">
    <location>
        <position position="152"/>
    </location>
    <ligand>
        <name>Mg(2+)</name>
        <dbReference type="ChEBI" id="CHEBI:18420"/>
    </ligand>
</feature>
<dbReference type="SUPFAM" id="SSF143631">
    <property type="entry name" value="ApbE-like"/>
    <property type="match status" value="1"/>
</dbReference>
<dbReference type="RefSeq" id="WP_018373040.1">
    <property type="nucleotide sequence ID" value="NZ_LT906439.1"/>
</dbReference>
<evidence type="ECO:0000313" key="13">
    <source>
        <dbReference type="Proteomes" id="UP000215185"/>
    </source>
</evidence>
<evidence type="ECO:0000256" key="5">
    <source>
        <dbReference type="ARBA" id="ARBA00022723"/>
    </source>
</evidence>
<evidence type="ECO:0000256" key="6">
    <source>
        <dbReference type="ARBA" id="ARBA00022827"/>
    </source>
</evidence>
<evidence type="ECO:0000256" key="9">
    <source>
        <dbReference type="ARBA" id="ARBA00048540"/>
    </source>
</evidence>
<protein>
    <recommendedName>
        <fullName evidence="2 10">FAD:protein FMN transferase</fullName>
        <ecNumber evidence="1 10">2.7.1.180</ecNumber>
    </recommendedName>
    <alternativeName>
        <fullName evidence="8 10">Flavin transferase</fullName>
    </alternativeName>
</protein>
<evidence type="ECO:0000313" key="12">
    <source>
        <dbReference type="EMBL" id="SNU86233.1"/>
    </source>
</evidence>
<dbReference type="PANTHER" id="PTHR30040:SF2">
    <property type="entry name" value="FAD:PROTEIN FMN TRANSFERASE"/>
    <property type="match status" value="1"/>
</dbReference>
<dbReference type="GO" id="GO:0016740">
    <property type="term" value="F:transferase activity"/>
    <property type="evidence" value="ECO:0007669"/>
    <property type="project" value="UniProtKB-UniRule"/>
</dbReference>
<evidence type="ECO:0000256" key="4">
    <source>
        <dbReference type="ARBA" id="ARBA00022679"/>
    </source>
</evidence>
<dbReference type="InterPro" id="IPR024932">
    <property type="entry name" value="ApbE"/>
</dbReference>
<evidence type="ECO:0000256" key="3">
    <source>
        <dbReference type="ARBA" id="ARBA00022630"/>
    </source>
</evidence>
<comment type="catalytic activity">
    <reaction evidence="9 10">
        <text>L-threonyl-[protein] + FAD = FMN-L-threonyl-[protein] + AMP + H(+)</text>
        <dbReference type="Rhea" id="RHEA:36847"/>
        <dbReference type="Rhea" id="RHEA-COMP:11060"/>
        <dbReference type="Rhea" id="RHEA-COMP:11061"/>
        <dbReference type="ChEBI" id="CHEBI:15378"/>
        <dbReference type="ChEBI" id="CHEBI:30013"/>
        <dbReference type="ChEBI" id="CHEBI:57692"/>
        <dbReference type="ChEBI" id="CHEBI:74257"/>
        <dbReference type="ChEBI" id="CHEBI:456215"/>
        <dbReference type="EC" id="2.7.1.180"/>
    </reaction>
</comment>
<dbReference type="AlphaFoldDB" id="A0A239SNJ6"/>
<dbReference type="Pfam" id="PF02424">
    <property type="entry name" value="ApbE"/>
    <property type="match status" value="1"/>
</dbReference>
<keyword evidence="13" id="KW-1185">Reference proteome</keyword>
<keyword evidence="5 10" id="KW-0479">Metal-binding</keyword>
<dbReference type="GO" id="GO:0046872">
    <property type="term" value="F:metal ion binding"/>
    <property type="evidence" value="ECO:0007669"/>
    <property type="project" value="UniProtKB-UniRule"/>
</dbReference>
<accession>A0A239SNJ6</accession>
<dbReference type="PANTHER" id="PTHR30040">
    <property type="entry name" value="THIAMINE BIOSYNTHESIS LIPOPROTEIN APBE"/>
    <property type="match status" value="1"/>
</dbReference>
<dbReference type="Gene3D" id="3.10.520.10">
    <property type="entry name" value="ApbE-like domains"/>
    <property type="match status" value="1"/>
</dbReference>
<reference evidence="12 13" key="1">
    <citation type="submission" date="2017-06" db="EMBL/GenBank/DDBJ databases">
        <authorList>
            <consortium name="Pathogen Informatics"/>
        </authorList>
    </citation>
    <scope>NUCLEOTIDE SEQUENCE [LARGE SCALE GENOMIC DNA]</scope>
    <source>
        <strain evidence="12 13">NCTC13788</strain>
    </source>
</reference>
<comment type="similarity">
    <text evidence="10">Belongs to the ApbE family.</text>
</comment>
<name>A0A239SNJ6_9STRE</name>
<evidence type="ECO:0000256" key="8">
    <source>
        <dbReference type="ARBA" id="ARBA00031306"/>
    </source>
</evidence>
<dbReference type="eggNOG" id="COG1477">
    <property type="taxonomic scope" value="Bacteria"/>
</dbReference>
<keyword evidence="4 10" id="KW-0808">Transferase</keyword>
<dbReference type="Proteomes" id="UP000215185">
    <property type="component" value="Chromosome 1"/>
</dbReference>
<organism evidence="12 13">
    <name type="scientific">Streptococcus merionis</name>
    <dbReference type="NCBI Taxonomy" id="400065"/>
    <lineage>
        <taxon>Bacteria</taxon>
        <taxon>Bacillati</taxon>
        <taxon>Bacillota</taxon>
        <taxon>Bacilli</taxon>
        <taxon>Lactobacillales</taxon>
        <taxon>Streptococcaceae</taxon>
        <taxon>Streptococcus</taxon>
    </lineage>
</organism>
<sequence length="312" mass="34441">MSQMDNKAHKLQIRLMGTIIDVTIFHERPEPILAEVERLLYRYERRFSANRPDSELMAINDQAGISSVSVHPDLYELIRLGKAHSCASGSNLNIAIGPLIQLWRIGFADARKPTDEEISACLDIINPENIILDDDQLSVFLAQKGMKIDLGALAKGYIADKILVYLKGAGIRSALINLGGNVLTMGNAPHQVDGFWRIGIQNPAKKRGENSLVLPIRDQSVVTSGVYERTLTIDGETYHHIFSSETGYPVQSELASLTIIAQKSVDCEIWTTRLFGKKLPEIMGQVAVTQGIEAIAITTDGNIYQSFSKSSF</sequence>
<dbReference type="EC" id="2.7.1.180" evidence="1 10"/>
<keyword evidence="3 10" id="KW-0285">Flavoprotein</keyword>
<dbReference type="PIRSF" id="PIRSF006268">
    <property type="entry name" value="ApbE"/>
    <property type="match status" value="1"/>
</dbReference>
<keyword evidence="12" id="KW-0449">Lipoprotein</keyword>
<dbReference type="KEGG" id="smen:SAMEA4412692_0146"/>
<feature type="binding site" evidence="11">
    <location>
        <position position="272"/>
    </location>
    <ligand>
        <name>Mg(2+)</name>
        <dbReference type="ChEBI" id="CHEBI:18420"/>
    </ligand>
</feature>
<keyword evidence="6 10" id="KW-0274">FAD</keyword>
<dbReference type="EMBL" id="LT906439">
    <property type="protein sequence ID" value="SNU86233.1"/>
    <property type="molecule type" value="Genomic_DNA"/>
</dbReference>
<evidence type="ECO:0000256" key="11">
    <source>
        <dbReference type="PIRSR" id="PIRSR006268-2"/>
    </source>
</evidence>
<gene>
    <name evidence="12" type="primary">apbE</name>
    <name evidence="12" type="ORF">SAMEA4412692_00146</name>
</gene>
<dbReference type="STRING" id="1123308.GCA_000380085_00476"/>
<proteinExistence type="inferred from homology"/>
<dbReference type="InterPro" id="IPR003374">
    <property type="entry name" value="ApbE-like_sf"/>
</dbReference>
<evidence type="ECO:0000256" key="2">
    <source>
        <dbReference type="ARBA" id="ARBA00016337"/>
    </source>
</evidence>
<comment type="cofactor">
    <cofactor evidence="11">
        <name>Mg(2+)</name>
        <dbReference type="ChEBI" id="CHEBI:18420"/>
    </cofactor>
    <cofactor evidence="11">
        <name>Mn(2+)</name>
        <dbReference type="ChEBI" id="CHEBI:29035"/>
    </cofactor>
    <text evidence="11">Magnesium. Can also use manganese.</text>
</comment>
<evidence type="ECO:0000256" key="10">
    <source>
        <dbReference type="PIRNR" id="PIRNR006268"/>
    </source>
</evidence>
<keyword evidence="7 10" id="KW-0460">Magnesium</keyword>
<evidence type="ECO:0000256" key="7">
    <source>
        <dbReference type="ARBA" id="ARBA00022842"/>
    </source>
</evidence>